<name>A0A1T5BAT1_9FIRM</name>
<dbReference type="EMBL" id="FUYN01000003">
    <property type="protein sequence ID" value="SKB44356.1"/>
    <property type="molecule type" value="Genomic_DNA"/>
</dbReference>
<dbReference type="OrthoDB" id="1754982at2"/>
<proteinExistence type="predicted"/>
<protein>
    <submittedName>
        <fullName evidence="1">Uncharacterized protein</fullName>
    </submittedName>
</protein>
<organism evidence="1 2">
    <name type="scientific">Acetoanaerobium noterae</name>
    <dbReference type="NCBI Taxonomy" id="745369"/>
    <lineage>
        <taxon>Bacteria</taxon>
        <taxon>Bacillati</taxon>
        <taxon>Bacillota</taxon>
        <taxon>Clostridia</taxon>
        <taxon>Peptostreptococcales</taxon>
        <taxon>Filifactoraceae</taxon>
        <taxon>Acetoanaerobium</taxon>
    </lineage>
</organism>
<keyword evidence="2" id="KW-1185">Reference proteome</keyword>
<accession>A0A1T5BAT1</accession>
<dbReference type="RefSeq" id="WP_013361135.1">
    <property type="nucleotide sequence ID" value="NZ_CP154629.1"/>
</dbReference>
<evidence type="ECO:0000313" key="1">
    <source>
        <dbReference type="EMBL" id="SKB44356.1"/>
    </source>
</evidence>
<dbReference type="AlphaFoldDB" id="A0A1T5BAT1"/>
<gene>
    <name evidence="1" type="ORF">SAMN02745120_1488</name>
</gene>
<sequence length="81" mass="9611">MTTRYIKIITLKGSYFTKEYEKKKKDVIKVRKVLEETVKKFFKARDCEVLIIFEETGREVLVTPDSSTEDIKKYLGEKFIP</sequence>
<evidence type="ECO:0000313" key="2">
    <source>
        <dbReference type="Proteomes" id="UP000243406"/>
    </source>
</evidence>
<dbReference type="Proteomes" id="UP000243406">
    <property type="component" value="Unassembled WGS sequence"/>
</dbReference>
<reference evidence="2" key="1">
    <citation type="submission" date="2017-02" db="EMBL/GenBank/DDBJ databases">
        <authorList>
            <person name="Varghese N."/>
            <person name="Submissions S."/>
        </authorList>
    </citation>
    <scope>NUCLEOTIDE SEQUENCE [LARGE SCALE GENOMIC DNA]</scope>
    <source>
        <strain evidence="2">ATCC 35199</strain>
    </source>
</reference>